<dbReference type="AlphaFoldDB" id="A0AAN8PY65"/>
<keyword evidence="6" id="KW-1185">Reference proteome</keyword>
<dbReference type="InterPro" id="IPR001680">
    <property type="entry name" value="WD40_rpt"/>
</dbReference>
<evidence type="ECO:0000313" key="5">
    <source>
        <dbReference type="EMBL" id="KAK6188320.1"/>
    </source>
</evidence>
<evidence type="ECO:0000256" key="3">
    <source>
        <dbReference type="PROSITE-ProRule" id="PRU00221"/>
    </source>
</evidence>
<reference evidence="5 6" key="1">
    <citation type="submission" date="2024-01" db="EMBL/GenBank/DDBJ databases">
        <title>The genome of the rayed Mediterranean limpet Patella caerulea (Linnaeus, 1758).</title>
        <authorList>
            <person name="Anh-Thu Weber A."/>
            <person name="Halstead-Nussloch G."/>
        </authorList>
    </citation>
    <scope>NUCLEOTIDE SEQUENCE [LARGE SCALE GENOMIC DNA]</scope>
    <source>
        <strain evidence="5">AATW-2023a</strain>
        <tissue evidence="5">Whole specimen</tissue>
    </source>
</reference>
<protein>
    <recommendedName>
        <fullName evidence="7">WD repeat-containing protein 41</fullName>
    </recommendedName>
</protein>
<accession>A0AAN8PY65</accession>
<dbReference type="PANTHER" id="PTHR22805">
    <property type="entry name" value="WDR41-RELATED"/>
    <property type="match status" value="1"/>
</dbReference>
<dbReference type="EMBL" id="JAZGQO010000003">
    <property type="protein sequence ID" value="KAK6188320.1"/>
    <property type="molecule type" value="Genomic_DNA"/>
</dbReference>
<evidence type="ECO:0008006" key="7">
    <source>
        <dbReference type="Google" id="ProtNLM"/>
    </source>
</evidence>
<evidence type="ECO:0000256" key="2">
    <source>
        <dbReference type="ARBA" id="ARBA00022737"/>
    </source>
</evidence>
<proteinExistence type="predicted"/>
<feature type="compositionally biased region" description="Basic and acidic residues" evidence="4">
    <location>
        <begin position="12"/>
        <end position="22"/>
    </location>
</feature>
<keyword evidence="2" id="KW-0677">Repeat</keyword>
<organism evidence="5 6">
    <name type="scientific">Patella caerulea</name>
    <name type="common">Rayed Mediterranean limpet</name>
    <dbReference type="NCBI Taxonomy" id="87958"/>
    <lineage>
        <taxon>Eukaryota</taxon>
        <taxon>Metazoa</taxon>
        <taxon>Spiralia</taxon>
        <taxon>Lophotrochozoa</taxon>
        <taxon>Mollusca</taxon>
        <taxon>Gastropoda</taxon>
        <taxon>Patellogastropoda</taxon>
        <taxon>Patelloidea</taxon>
        <taxon>Patellidae</taxon>
        <taxon>Patella</taxon>
    </lineage>
</organism>
<dbReference type="PRINTS" id="PR00320">
    <property type="entry name" value="GPROTEINBRPT"/>
</dbReference>
<evidence type="ECO:0000313" key="6">
    <source>
        <dbReference type="Proteomes" id="UP001347796"/>
    </source>
</evidence>
<gene>
    <name evidence="5" type="ORF">SNE40_004518</name>
</gene>
<dbReference type="InterPro" id="IPR019775">
    <property type="entry name" value="WD40_repeat_CS"/>
</dbReference>
<evidence type="ECO:0000256" key="4">
    <source>
        <dbReference type="SAM" id="MobiDB-lite"/>
    </source>
</evidence>
<dbReference type="Gene3D" id="2.130.10.10">
    <property type="entry name" value="YVTN repeat-like/Quinoprotein amine dehydrogenase"/>
    <property type="match status" value="2"/>
</dbReference>
<comment type="caution">
    <text evidence="5">The sequence shown here is derived from an EMBL/GenBank/DDBJ whole genome shotgun (WGS) entry which is preliminary data.</text>
</comment>
<dbReference type="InterPro" id="IPR020472">
    <property type="entry name" value="WD40_PAC1"/>
</dbReference>
<sequence length="447" mass="49826">MSVLQRLWTSSSKDKQKSDKQLIPDVEDPADGQPYNPYTEILILQHHKDIVRLILPIDDFRCATAGDDSKVVIWDIQDGCSLHVLSGHDHPITCMIIHGEIILTASSDKTIRVWDIFNGQCLHILKEHCSSVKSLVSIPESTLFVSGGRDICLWNENGQLLKTLQRTDTEEDICIMISINHNRIVTAADKQLVVFSVTPVDDDEDKDVNSEMSLIKSLPPHREVIHSLIKVSKSCFASGSIDGMIVLWTAHNLLPAKYFNTITNYQGADKLYPYSIQCMFCLQEQYLFAAIGSGFGIFDVSASKDGLICRKISAHFSKILNIGMTRDGSYMLTSSEDGSIRLWGKPPSSDPEINEKLNNSNIPMEKFTRLSSEELKRLNGENCIEPELLGEFIAHSGAVQTFVDYDKEGIVSCGADGLVIVWKNSELQKVKRNRMVAGILSNHDGIV</sequence>
<dbReference type="SMART" id="SM00320">
    <property type="entry name" value="WD40"/>
    <property type="match status" value="7"/>
</dbReference>
<dbReference type="PROSITE" id="PS50294">
    <property type="entry name" value="WD_REPEATS_REGION"/>
    <property type="match status" value="2"/>
</dbReference>
<feature type="region of interest" description="Disordered" evidence="4">
    <location>
        <begin position="1"/>
        <end position="32"/>
    </location>
</feature>
<dbReference type="PROSITE" id="PS50082">
    <property type="entry name" value="WD_REPEATS_2"/>
    <property type="match status" value="2"/>
</dbReference>
<evidence type="ECO:0000256" key="1">
    <source>
        <dbReference type="ARBA" id="ARBA00022574"/>
    </source>
</evidence>
<dbReference type="Pfam" id="PF25178">
    <property type="entry name" value="Beta-prop_WDR41"/>
    <property type="match status" value="1"/>
</dbReference>
<feature type="repeat" description="WD" evidence="3">
    <location>
        <begin position="312"/>
        <end position="343"/>
    </location>
</feature>
<name>A0AAN8PY65_PATCE</name>
<dbReference type="InterPro" id="IPR040102">
    <property type="entry name" value="WDR41"/>
</dbReference>
<dbReference type="InterPro" id="IPR036322">
    <property type="entry name" value="WD40_repeat_dom_sf"/>
</dbReference>
<dbReference type="SUPFAM" id="SSF50978">
    <property type="entry name" value="WD40 repeat-like"/>
    <property type="match status" value="1"/>
</dbReference>
<feature type="repeat" description="WD" evidence="3">
    <location>
        <begin position="85"/>
        <end position="124"/>
    </location>
</feature>
<dbReference type="PANTHER" id="PTHR22805:SF2">
    <property type="entry name" value="WD REPEAT-CONTAINING PROTEIN 41"/>
    <property type="match status" value="1"/>
</dbReference>
<dbReference type="PROSITE" id="PS00678">
    <property type="entry name" value="WD_REPEATS_1"/>
    <property type="match status" value="2"/>
</dbReference>
<keyword evidence="1 3" id="KW-0853">WD repeat</keyword>
<dbReference type="GO" id="GO:0005765">
    <property type="term" value="C:lysosomal membrane"/>
    <property type="evidence" value="ECO:0007669"/>
    <property type="project" value="TreeGrafter"/>
</dbReference>
<dbReference type="Proteomes" id="UP001347796">
    <property type="component" value="Unassembled WGS sequence"/>
</dbReference>
<dbReference type="GO" id="GO:0010506">
    <property type="term" value="P:regulation of autophagy"/>
    <property type="evidence" value="ECO:0007669"/>
    <property type="project" value="InterPro"/>
</dbReference>
<dbReference type="InterPro" id="IPR015943">
    <property type="entry name" value="WD40/YVTN_repeat-like_dom_sf"/>
</dbReference>